<gene>
    <name evidence="1" type="ORF">CRE_20914</name>
</gene>
<evidence type="ECO:0000313" key="2">
    <source>
        <dbReference type="Proteomes" id="UP000008281"/>
    </source>
</evidence>
<protein>
    <submittedName>
        <fullName evidence="1">Uncharacterized protein</fullName>
    </submittedName>
</protein>
<dbReference type="Proteomes" id="UP000008281">
    <property type="component" value="Unassembled WGS sequence"/>
</dbReference>
<organism evidence="2">
    <name type="scientific">Caenorhabditis remanei</name>
    <name type="common">Caenorhabditis vulgaris</name>
    <dbReference type="NCBI Taxonomy" id="31234"/>
    <lineage>
        <taxon>Eukaryota</taxon>
        <taxon>Metazoa</taxon>
        <taxon>Ecdysozoa</taxon>
        <taxon>Nematoda</taxon>
        <taxon>Chromadorea</taxon>
        <taxon>Rhabditida</taxon>
        <taxon>Rhabditina</taxon>
        <taxon>Rhabditomorpha</taxon>
        <taxon>Rhabditoidea</taxon>
        <taxon>Rhabditidae</taxon>
        <taxon>Peloderinae</taxon>
        <taxon>Caenorhabditis</taxon>
    </lineage>
</organism>
<evidence type="ECO:0000313" key="1">
    <source>
        <dbReference type="EMBL" id="EFO85182.1"/>
    </source>
</evidence>
<sequence length="53" mass="5878">MSHTLLPKPHVIDDLPGVKPLTYSSPGGFKPASTEVNFSPDKYRLLQRQARSV</sequence>
<dbReference type="AlphaFoldDB" id="E3N3S4"/>
<keyword evidence="2" id="KW-1185">Reference proteome</keyword>
<dbReference type="EMBL" id="DS268521">
    <property type="protein sequence ID" value="EFO85182.1"/>
    <property type="molecule type" value="Genomic_DNA"/>
</dbReference>
<reference evidence="1" key="1">
    <citation type="submission" date="2007-07" db="EMBL/GenBank/DDBJ databases">
        <title>PCAP assembly of the Caenorhabditis remanei genome.</title>
        <authorList>
            <consortium name="The Caenorhabditis remanei Sequencing Consortium"/>
            <person name="Wilson R.K."/>
        </authorList>
    </citation>
    <scope>NUCLEOTIDE SEQUENCE [LARGE SCALE GENOMIC DNA]</scope>
    <source>
        <strain evidence="1">PB4641</strain>
    </source>
</reference>
<name>E3N3S4_CAERE</name>
<accession>E3N3S4</accession>
<dbReference type="HOGENOM" id="CLU_3070708_0_0_1"/>
<proteinExistence type="predicted"/>
<dbReference type="InParanoid" id="E3N3S4"/>